<proteinExistence type="predicted"/>
<evidence type="ECO:0000313" key="2">
    <source>
        <dbReference type="Proteomes" id="UP000299102"/>
    </source>
</evidence>
<accession>A0A4C1SXL5</accession>
<keyword evidence="2" id="KW-1185">Reference proteome</keyword>
<dbReference type="Proteomes" id="UP000299102">
    <property type="component" value="Unassembled WGS sequence"/>
</dbReference>
<organism evidence="1 2">
    <name type="scientific">Eumeta variegata</name>
    <name type="common">Bagworm moth</name>
    <name type="synonym">Eumeta japonica</name>
    <dbReference type="NCBI Taxonomy" id="151549"/>
    <lineage>
        <taxon>Eukaryota</taxon>
        <taxon>Metazoa</taxon>
        <taxon>Ecdysozoa</taxon>
        <taxon>Arthropoda</taxon>
        <taxon>Hexapoda</taxon>
        <taxon>Insecta</taxon>
        <taxon>Pterygota</taxon>
        <taxon>Neoptera</taxon>
        <taxon>Endopterygota</taxon>
        <taxon>Lepidoptera</taxon>
        <taxon>Glossata</taxon>
        <taxon>Ditrysia</taxon>
        <taxon>Tineoidea</taxon>
        <taxon>Psychidae</taxon>
        <taxon>Oiketicinae</taxon>
        <taxon>Eumeta</taxon>
    </lineage>
</organism>
<name>A0A4C1SXL5_EUMVA</name>
<evidence type="ECO:0000313" key="1">
    <source>
        <dbReference type="EMBL" id="GBP06939.1"/>
    </source>
</evidence>
<protein>
    <submittedName>
        <fullName evidence="1">Uncharacterized protein</fullName>
    </submittedName>
</protein>
<dbReference type="EMBL" id="BGZK01000024">
    <property type="protein sequence ID" value="GBP06939.1"/>
    <property type="molecule type" value="Genomic_DNA"/>
</dbReference>
<comment type="caution">
    <text evidence="1">The sequence shown here is derived from an EMBL/GenBank/DDBJ whole genome shotgun (WGS) entry which is preliminary data.</text>
</comment>
<reference evidence="1 2" key="1">
    <citation type="journal article" date="2019" name="Commun. Biol.">
        <title>The bagworm genome reveals a unique fibroin gene that provides high tensile strength.</title>
        <authorList>
            <person name="Kono N."/>
            <person name="Nakamura H."/>
            <person name="Ohtoshi R."/>
            <person name="Tomita M."/>
            <person name="Numata K."/>
            <person name="Arakawa K."/>
        </authorList>
    </citation>
    <scope>NUCLEOTIDE SEQUENCE [LARGE SCALE GENOMIC DNA]</scope>
</reference>
<gene>
    <name evidence="1" type="ORF">EVAR_4383_1</name>
</gene>
<dbReference type="AlphaFoldDB" id="A0A4C1SXL5"/>
<sequence length="92" mass="9850">MRLFDTETQRLVVGDAAREPESMELYQLQLPPAESCGDVSAASNSGSAPASVFVCATAAPGAARMSARAQGKRGVWEEVSRVDRTEHRRGVD</sequence>